<gene>
    <name evidence="5" type="ORF">EV688_11933</name>
</gene>
<dbReference type="EMBL" id="SLWX01000019">
    <property type="protein sequence ID" value="TCO72232.1"/>
    <property type="molecule type" value="Genomic_DNA"/>
</dbReference>
<reference evidence="5 6" key="1">
    <citation type="submission" date="2019-03" db="EMBL/GenBank/DDBJ databases">
        <title>Genomic Encyclopedia of Type Strains, Phase IV (KMG-IV): sequencing the most valuable type-strain genomes for metagenomic binning, comparative biology and taxonomic classification.</title>
        <authorList>
            <person name="Goeker M."/>
        </authorList>
    </citation>
    <scope>NUCLEOTIDE SEQUENCE [LARGE SCALE GENOMIC DNA]</scope>
    <source>
        <strain evidence="5 6">DSM 23344</strain>
    </source>
</reference>
<dbReference type="NCBIfam" id="NF001237">
    <property type="entry name" value="PRK00207.1"/>
    <property type="match status" value="1"/>
</dbReference>
<comment type="subcellular location">
    <subcellularLocation>
        <location evidence="1">Cytoplasm</location>
    </subcellularLocation>
</comment>
<evidence type="ECO:0000256" key="2">
    <source>
        <dbReference type="ARBA" id="ARBA00007067"/>
    </source>
</evidence>
<dbReference type="PANTHER" id="PTHR34874:SF3">
    <property type="entry name" value="SULFURTRANSFERASE TUSD"/>
    <property type="match status" value="1"/>
</dbReference>
<keyword evidence="4" id="KW-0808">Transferase</keyword>
<evidence type="ECO:0000313" key="6">
    <source>
        <dbReference type="Proteomes" id="UP000294980"/>
    </source>
</evidence>
<dbReference type="RefSeq" id="WP_117319389.1">
    <property type="nucleotide sequence ID" value="NZ_QQSW01000025.1"/>
</dbReference>
<dbReference type="Pfam" id="PF02635">
    <property type="entry name" value="DsrE"/>
    <property type="match status" value="1"/>
</dbReference>
<evidence type="ECO:0000256" key="1">
    <source>
        <dbReference type="ARBA" id="ARBA00004496"/>
    </source>
</evidence>
<dbReference type="OrthoDB" id="9787483at2"/>
<organism evidence="5 6">
    <name type="scientific">Chromatocurvus halotolerans</name>
    <dbReference type="NCBI Taxonomy" id="1132028"/>
    <lineage>
        <taxon>Bacteria</taxon>
        <taxon>Pseudomonadati</taxon>
        <taxon>Pseudomonadota</taxon>
        <taxon>Gammaproteobacteria</taxon>
        <taxon>Cellvibrionales</taxon>
        <taxon>Halieaceae</taxon>
        <taxon>Chromatocurvus</taxon>
    </lineage>
</organism>
<dbReference type="AlphaFoldDB" id="A0A4R2KIC1"/>
<comment type="caution">
    <text evidence="5">The sequence shown here is derived from an EMBL/GenBank/DDBJ whole genome shotgun (WGS) entry which is preliminary data.</text>
</comment>
<dbReference type="NCBIfam" id="TIGR03012">
    <property type="entry name" value="sulf_tusD_dsrE"/>
    <property type="match status" value="1"/>
</dbReference>
<dbReference type="GO" id="GO:1990228">
    <property type="term" value="C:sulfurtransferase complex"/>
    <property type="evidence" value="ECO:0007669"/>
    <property type="project" value="TreeGrafter"/>
</dbReference>
<evidence type="ECO:0000256" key="4">
    <source>
        <dbReference type="ARBA" id="ARBA00022679"/>
    </source>
</evidence>
<comment type="similarity">
    <text evidence="2">Belongs to the DsrE/TusD family.</text>
</comment>
<sequence length="130" mass="13643">MQYTLLALSSPSDGQCLLTAARVAEAIIGKGHRLDTVFFSDAATTVGLATLSMPQDEIAVQRQWQRLAADHAVELVLCVASAMQRGVVGVDELPSDSELHPTLAEGFRIGGLGQLVAATHAADRVLTFGG</sequence>
<name>A0A4R2KIC1_9GAMM</name>
<dbReference type="Proteomes" id="UP000294980">
    <property type="component" value="Unassembled WGS sequence"/>
</dbReference>
<dbReference type="GO" id="GO:0002143">
    <property type="term" value="P:tRNA wobble position uridine thiolation"/>
    <property type="evidence" value="ECO:0007669"/>
    <property type="project" value="TreeGrafter"/>
</dbReference>
<accession>A0A4R2KIC1</accession>
<dbReference type="InterPro" id="IPR017463">
    <property type="entry name" value="Sulphur_relay_TusD/DsrE"/>
</dbReference>
<keyword evidence="3" id="KW-0963">Cytoplasm</keyword>
<dbReference type="InterPro" id="IPR003787">
    <property type="entry name" value="Sulphur_relay_DsrE/F-like"/>
</dbReference>
<keyword evidence="6" id="KW-1185">Reference proteome</keyword>
<dbReference type="SUPFAM" id="SSF75169">
    <property type="entry name" value="DsrEFH-like"/>
    <property type="match status" value="1"/>
</dbReference>
<dbReference type="PANTHER" id="PTHR34874">
    <property type="entry name" value="PROTEIN YCHN"/>
    <property type="match status" value="1"/>
</dbReference>
<proteinExistence type="inferred from homology"/>
<protein>
    <submittedName>
        <fullName evidence="5">tRNA 2-thiouridine synthesizing protein D</fullName>
    </submittedName>
</protein>
<dbReference type="GO" id="GO:0016783">
    <property type="term" value="F:sulfurtransferase activity"/>
    <property type="evidence" value="ECO:0007669"/>
    <property type="project" value="InterPro"/>
</dbReference>
<dbReference type="GO" id="GO:0097163">
    <property type="term" value="F:sulfur carrier activity"/>
    <property type="evidence" value="ECO:0007669"/>
    <property type="project" value="TreeGrafter"/>
</dbReference>
<evidence type="ECO:0000256" key="3">
    <source>
        <dbReference type="ARBA" id="ARBA00022490"/>
    </source>
</evidence>
<dbReference type="Gene3D" id="3.40.1260.10">
    <property type="entry name" value="DsrEFH-like"/>
    <property type="match status" value="1"/>
</dbReference>
<evidence type="ECO:0000313" key="5">
    <source>
        <dbReference type="EMBL" id="TCO72232.1"/>
    </source>
</evidence>
<dbReference type="InterPro" id="IPR027396">
    <property type="entry name" value="DsrEFH-like"/>
</dbReference>